<gene>
    <name evidence="2" type="ORF">GCM10018793_07640</name>
</gene>
<keyword evidence="3" id="KW-1185">Reference proteome</keyword>
<evidence type="ECO:0000313" key="3">
    <source>
        <dbReference type="Proteomes" id="UP000603708"/>
    </source>
</evidence>
<protein>
    <submittedName>
        <fullName evidence="2">Uncharacterized protein</fullName>
    </submittedName>
</protein>
<proteinExistence type="predicted"/>
<organism evidence="2 3">
    <name type="scientific">Streptomyces sulfonofaciens</name>
    <dbReference type="NCBI Taxonomy" id="68272"/>
    <lineage>
        <taxon>Bacteria</taxon>
        <taxon>Bacillati</taxon>
        <taxon>Actinomycetota</taxon>
        <taxon>Actinomycetes</taxon>
        <taxon>Kitasatosporales</taxon>
        <taxon>Streptomycetaceae</taxon>
        <taxon>Streptomyces</taxon>
    </lineage>
</organism>
<evidence type="ECO:0000313" key="2">
    <source>
        <dbReference type="EMBL" id="GHH71744.1"/>
    </source>
</evidence>
<reference evidence="2" key="1">
    <citation type="journal article" date="2014" name="Int. J. Syst. Evol. Microbiol.">
        <title>Complete genome sequence of Corynebacterium casei LMG S-19264T (=DSM 44701T), isolated from a smear-ripened cheese.</title>
        <authorList>
            <consortium name="US DOE Joint Genome Institute (JGI-PGF)"/>
            <person name="Walter F."/>
            <person name="Albersmeier A."/>
            <person name="Kalinowski J."/>
            <person name="Ruckert C."/>
        </authorList>
    </citation>
    <scope>NUCLEOTIDE SEQUENCE</scope>
    <source>
        <strain evidence="2">JCM 5069</strain>
    </source>
</reference>
<accession>A0A919FTI4</accession>
<dbReference type="EMBL" id="BNCD01000002">
    <property type="protein sequence ID" value="GHH71744.1"/>
    <property type="molecule type" value="Genomic_DNA"/>
</dbReference>
<evidence type="ECO:0000256" key="1">
    <source>
        <dbReference type="SAM" id="MobiDB-lite"/>
    </source>
</evidence>
<dbReference type="AlphaFoldDB" id="A0A919FTI4"/>
<feature type="region of interest" description="Disordered" evidence="1">
    <location>
        <begin position="1"/>
        <end position="20"/>
    </location>
</feature>
<reference evidence="2" key="2">
    <citation type="submission" date="2020-09" db="EMBL/GenBank/DDBJ databases">
        <authorList>
            <person name="Sun Q."/>
            <person name="Ohkuma M."/>
        </authorList>
    </citation>
    <scope>NUCLEOTIDE SEQUENCE</scope>
    <source>
        <strain evidence="2">JCM 5069</strain>
    </source>
</reference>
<comment type="caution">
    <text evidence="2">The sequence shown here is derived from an EMBL/GenBank/DDBJ whole genome shotgun (WGS) entry which is preliminary data.</text>
</comment>
<dbReference type="Proteomes" id="UP000603708">
    <property type="component" value="Unassembled WGS sequence"/>
</dbReference>
<name>A0A919FTI4_9ACTN</name>
<feature type="region of interest" description="Disordered" evidence="1">
    <location>
        <begin position="32"/>
        <end position="70"/>
    </location>
</feature>
<feature type="compositionally biased region" description="Low complexity" evidence="1">
    <location>
        <begin position="34"/>
        <end position="56"/>
    </location>
</feature>
<sequence>MTHLLAPGSGNGTYPTADCGLSFTSAAQQTRWVGGAAPGSRAAGDPAAGGPPSGSALPHHPQRQKTGDLS</sequence>